<dbReference type="PANTHER" id="PTHR42791:SF16">
    <property type="entry name" value="N-ACETYLTRANSFERASE DOMAIN-CONTAINING PROTEIN"/>
    <property type="match status" value="1"/>
</dbReference>
<evidence type="ECO:0000259" key="2">
    <source>
        <dbReference type="PROSITE" id="PS51186"/>
    </source>
</evidence>
<dbReference type="InterPro" id="IPR052523">
    <property type="entry name" value="Trichothecene_AcTrans"/>
</dbReference>
<name>A0AAV9JIJ7_9PEZI</name>
<dbReference type="InterPro" id="IPR016181">
    <property type="entry name" value="Acyl_CoA_acyltransferase"/>
</dbReference>
<sequence length="222" mass="24386">MQIRPAQRADLVAASKVCAAAFFDETLFGDIIHPFRHEYPEDTYLYWLKYFRVAVGQADNHFFVATAPEANGSSETVVALAHWVRKRAKHSGDAAAPPEEPKEQEADKLPPNRAADPKNVDILERSDAFASHHWSGPRAESWYLSCLAVDPQCHGQGIGRQLVAWGFEQSDRDGACVSVIAADGKDTFYQRCGFTTITGRAGDGEGNPLIDVPGGLILFRDV</sequence>
<proteinExistence type="predicted"/>
<feature type="region of interest" description="Disordered" evidence="1">
    <location>
        <begin position="90"/>
        <end position="117"/>
    </location>
</feature>
<dbReference type="Proteomes" id="UP001324427">
    <property type="component" value="Unassembled WGS sequence"/>
</dbReference>
<evidence type="ECO:0000313" key="3">
    <source>
        <dbReference type="EMBL" id="KAK4544739.1"/>
    </source>
</evidence>
<keyword evidence="4" id="KW-1185">Reference proteome</keyword>
<accession>A0AAV9JIJ7</accession>
<dbReference type="PROSITE" id="PS51186">
    <property type="entry name" value="GNAT"/>
    <property type="match status" value="1"/>
</dbReference>
<protein>
    <recommendedName>
        <fullName evidence="2">N-acetyltransferase domain-containing protein</fullName>
    </recommendedName>
</protein>
<feature type="domain" description="N-acetyltransferase" evidence="2">
    <location>
        <begin position="75"/>
        <end position="222"/>
    </location>
</feature>
<evidence type="ECO:0000256" key="1">
    <source>
        <dbReference type="SAM" id="MobiDB-lite"/>
    </source>
</evidence>
<dbReference type="Gene3D" id="3.40.630.30">
    <property type="match status" value="1"/>
</dbReference>
<dbReference type="PANTHER" id="PTHR42791">
    <property type="entry name" value="GNAT FAMILY ACETYLTRANSFERASE"/>
    <property type="match status" value="1"/>
</dbReference>
<dbReference type="SUPFAM" id="SSF55729">
    <property type="entry name" value="Acyl-CoA N-acyltransferases (Nat)"/>
    <property type="match status" value="1"/>
</dbReference>
<evidence type="ECO:0000313" key="4">
    <source>
        <dbReference type="Proteomes" id="UP001324427"/>
    </source>
</evidence>
<dbReference type="CDD" id="cd04301">
    <property type="entry name" value="NAT_SF"/>
    <property type="match status" value="1"/>
</dbReference>
<feature type="compositionally biased region" description="Basic and acidic residues" evidence="1">
    <location>
        <begin position="99"/>
        <end position="117"/>
    </location>
</feature>
<dbReference type="EMBL" id="JAVFHQ010000023">
    <property type="protein sequence ID" value="KAK4544739.1"/>
    <property type="molecule type" value="Genomic_DNA"/>
</dbReference>
<dbReference type="GO" id="GO:0016747">
    <property type="term" value="F:acyltransferase activity, transferring groups other than amino-acyl groups"/>
    <property type="evidence" value="ECO:0007669"/>
    <property type="project" value="InterPro"/>
</dbReference>
<reference evidence="3 4" key="1">
    <citation type="submission" date="2021-11" db="EMBL/GenBank/DDBJ databases">
        <title>Black yeast isolated from Biological Soil Crust.</title>
        <authorList>
            <person name="Kurbessoian T."/>
        </authorList>
    </citation>
    <scope>NUCLEOTIDE SEQUENCE [LARGE SCALE GENOMIC DNA]</scope>
    <source>
        <strain evidence="3 4">CCFEE 5522</strain>
    </source>
</reference>
<dbReference type="AlphaFoldDB" id="A0AAV9JIJ7"/>
<gene>
    <name evidence="3" type="ORF">LTR36_003988</name>
</gene>
<dbReference type="Pfam" id="PF13508">
    <property type="entry name" value="Acetyltransf_7"/>
    <property type="match status" value="1"/>
</dbReference>
<comment type="caution">
    <text evidence="3">The sequence shown here is derived from an EMBL/GenBank/DDBJ whole genome shotgun (WGS) entry which is preliminary data.</text>
</comment>
<organism evidence="3 4">
    <name type="scientific">Oleoguttula mirabilis</name>
    <dbReference type="NCBI Taxonomy" id="1507867"/>
    <lineage>
        <taxon>Eukaryota</taxon>
        <taxon>Fungi</taxon>
        <taxon>Dikarya</taxon>
        <taxon>Ascomycota</taxon>
        <taxon>Pezizomycotina</taxon>
        <taxon>Dothideomycetes</taxon>
        <taxon>Dothideomycetidae</taxon>
        <taxon>Mycosphaerellales</taxon>
        <taxon>Teratosphaeriaceae</taxon>
        <taxon>Oleoguttula</taxon>
    </lineage>
</organism>
<dbReference type="InterPro" id="IPR000182">
    <property type="entry name" value="GNAT_dom"/>
</dbReference>